<dbReference type="CDD" id="cd01128">
    <property type="entry name" value="rho_factor_C"/>
    <property type="match status" value="1"/>
</dbReference>
<dbReference type="FunFam" id="3.40.50.300:FF:000072">
    <property type="entry name" value="Transcription termination factor Rho"/>
    <property type="match status" value="1"/>
</dbReference>
<keyword evidence="3 9" id="KW-0378">Hydrolase</keyword>
<evidence type="ECO:0000256" key="10">
    <source>
        <dbReference type="NCBIfam" id="TIGR00767"/>
    </source>
</evidence>
<dbReference type="InterPro" id="IPR041703">
    <property type="entry name" value="Rho_factor_ATP-bd"/>
</dbReference>
<feature type="compositionally biased region" description="Low complexity" evidence="12">
    <location>
        <begin position="16"/>
        <end position="31"/>
    </location>
</feature>
<keyword evidence="2 9" id="KW-0547">Nucleotide-binding</keyword>
<evidence type="ECO:0000256" key="7">
    <source>
        <dbReference type="ARBA" id="ARBA00023015"/>
    </source>
</evidence>
<proteinExistence type="inferred from homology"/>
<dbReference type="SMART" id="SM00382">
    <property type="entry name" value="AAA"/>
    <property type="match status" value="1"/>
</dbReference>
<keyword evidence="7 9" id="KW-0805">Transcription regulation</keyword>
<keyword evidence="5 9" id="KW-0067">ATP-binding</keyword>
<evidence type="ECO:0000256" key="4">
    <source>
        <dbReference type="ARBA" id="ARBA00022806"/>
    </source>
</evidence>
<dbReference type="InterPro" id="IPR011112">
    <property type="entry name" value="Rho-like_N"/>
</dbReference>
<dbReference type="PROSITE" id="PS51856">
    <property type="entry name" value="RHO_RNA_BD"/>
    <property type="match status" value="1"/>
</dbReference>
<dbReference type="Gene3D" id="3.40.50.300">
    <property type="entry name" value="P-loop containing nucleotide triphosphate hydrolases"/>
    <property type="match status" value="1"/>
</dbReference>
<evidence type="ECO:0000256" key="8">
    <source>
        <dbReference type="ARBA" id="ARBA00023163"/>
    </source>
</evidence>
<dbReference type="SUPFAM" id="SSF50249">
    <property type="entry name" value="Nucleic acid-binding proteins"/>
    <property type="match status" value="1"/>
</dbReference>
<reference evidence="14" key="1">
    <citation type="submission" date="2022-10" db="EMBL/GenBank/DDBJ databases">
        <title>The complete genomes of actinobacterial strains from the NBC collection.</title>
        <authorList>
            <person name="Joergensen T.S."/>
            <person name="Alvarez Arevalo M."/>
            <person name="Sterndorff E.B."/>
            <person name="Faurdal D."/>
            <person name="Vuksanovic O."/>
            <person name="Mourched A.-S."/>
            <person name="Charusanti P."/>
            <person name="Shaw S."/>
            <person name="Blin K."/>
            <person name="Weber T."/>
        </authorList>
    </citation>
    <scope>NUCLEOTIDE SEQUENCE</scope>
    <source>
        <strain evidence="14">NBC 00180</strain>
    </source>
</reference>
<dbReference type="InterPro" id="IPR012340">
    <property type="entry name" value="NA-bd_OB-fold"/>
</dbReference>
<dbReference type="GO" id="GO:0006353">
    <property type="term" value="P:DNA-templated transcription termination"/>
    <property type="evidence" value="ECO:0007669"/>
    <property type="project" value="UniProtKB-UniRule"/>
</dbReference>
<dbReference type="NCBIfam" id="TIGR00767">
    <property type="entry name" value="rho"/>
    <property type="match status" value="1"/>
</dbReference>
<gene>
    <name evidence="9 14" type="primary">rho</name>
    <name evidence="14" type="ORF">OG477_11830</name>
</gene>
<dbReference type="EC" id="3.6.4.-" evidence="9 10"/>
<sequence length="666" mass="72221">MSDTTDLMGARVEETAAAPATDASAPATGAGSRRRRGTGLEGMVLAELQQVASGLGIRGTARMRKSQLIEVIKEAQAGGGAAAPKTEAATETKPKRRATSKARTGDDADKKAEKAAEAPAEKAVAQQQIEIPGQPASDDAPAERRRRRATADAGAPAAAPETVAAEAKSEPKAETPAQSQGDAKGEAGEGGEGRRRDRRERGRDRDRGERGDRGDRRKGDDQQGGGRQDRGQQQNQQQGGGRQDRGQQQQDDDDFEGGRRGRRGRYRDRRGRRGRDDIASEPQINEDDVLIPVAGILDILDNYAFIRTSGYLPGPNDVYVSLAQVRKNGLRKGDHITGAVRQPKEGERREKFNALVRLDSVNGMAPEHGRGRPEFNKLTPLYPQDRLRLETDPGVLTTRIIDLVSPIGKGQRGLIVAPPKTGKTMIMQAIANAITHNNPECHLMVVLVDERPEEVTDMQRSVKGEVISSTFDRPAEDHTTVAELAIERAKRLVELGHDVVVLLDSITRLGRAYNLAAPASGRILSGGVDSTALYPPKRFFGAARNIEDGGSLTILATALVDTGSRMDEVIFEEFKGTGNAELKLDRKLADKRIFPAVDVDASGTRKEEILLAPDELAIVWKLRRVLHALDQQQAVELLLDKMKQTKSNAEFLMQIQKTTPAPGNGD</sequence>
<feature type="compositionally biased region" description="Basic and acidic residues" evidence="12">
    <location>
        <begin position="183"/>
        <end position="221"/>
    </location>
</feature>
<evidence type="ECO:0000256" key="12">
    <source>
        <dbReference type="SAM" id="MobiDB-lite"/>
    </source>
</evidence>
<dbReference type="GO" id="GO:0004386">
    <property type="term" value="F:helicase activity"/>
    <property type="evidence" value="ECO:0007669"/>
    <property type="project" value="UniProtKB-UniRule"/>
</dbReference>
<evidence type="ECO:0000256" key="11">
    <source>
        <dbReference type="PROSITE-ProRule" id="PRU01203"/>
    </source>
</evidence>
<dbReference type="AlphaFoldDB" id="A0AAU1HT95"/>
<dbReference type="SUPFAM" id="SSF52540">
    <property type="entry name" value="P-loop containing nucleoside triphosphate hydrolases"/>
    <property type="match status" value="1"/>
</dbReference>
<name>A0AAU1HT95_9ACTN</name>
<dbReference type="InterPro" id="IPR027417">
    <property type="entry name" value="P-loop_NTPase"/>
</dbReference>
<feature type="binding site" evidence="9">
    <location>
        <begin position="408"/>
        <end position="413"/>
    </location>
    <ligand>
        <name>ATP</name>
        <dbReference type="ChEBI" id="CHEBI:30616"/>
    </ligand>
</feature>
<dbReference type="NCBIfam" id="NF006886">
    <property type="entry name" value="PRK09376.1"/>
    <property type="match status" value="1"/>
</dbReference>
<feature type="compositionally biased region" description="Basic and acidic residues" evidence="12">
    <location>
        <begin position="103"/>
        <end position="120"/>
    </location>
</feature>
<dbReference type="GO" id="GO:0016787">
    <property type="term" value="F:hydrolase activity"/>
    <property type="evidence" value="ECO:0007669"/>
    <property type="project" value="UniProtKB-KW"/>
</dbReference>
<dbReference type="SMART" id="SM00959">
    <property type="entry name" value="Rho_N"/>
    <property type="match status" value="1"/>
</dbReference>
<evidence type="ECO:0000259" key="13">
    <source>
        <dbReference type="PROSITE" id="PS51856"/>
    </source>
</evidence>
<dbReference type="SMART" id="SM00357">
    <property type="entry name" value="CSP"/>
    <property type="match status" value="1"/>
</dbReference>
<dbReference type="SUPFAM" id="SSF68912">
    <property type="entry name" value="Rho N-terminal domain-like"/>
    <property type="match status" value="1"/>
</dbReference>
<organism evidence="14">
    <name type="scientific">Streptomyces sp. NBC_00180</name>
    <dbReference type="NCBI Taxonomy" id="2903632"/>
    <lineage>
        <taxon>Bacteria</taxon>
        <taxon>Bacillati</taxon>
        <taxon>Actinomycetota</taxon>
        <taxon>Actinomycetes</taxon>
        <taxon>Kitasatosporales</taxon>
        <taxon>Streptomycetaceae</taxon>
        <taxon>Streptomyces</taxon>
    </lineage>
</organism>
<evidence type="ECO:0000256" key="2">
    <source>
        <dbReference type="ARBA" id="ARBA00022741"/>
    </source>
</evidence>
<evidence type="ECO:0000256" key="1">
    <source>
        <dbReference type="ARBA" id="ARBA00022472"/>
    </source>
</evidence>
<feature type="compositionally biased region" description="Basic residues" evidence="12">
    <location>
        <begin position="260"/>
        <end position="273"/>
    </location>
</feature>
<accession>A0AAU1HT95</accession>
<feature type="region of interest" description="Disordered" evidence="12">
    <location>
        <begin position="75"/>
        <end position="280"/>
    </location>
</feature>
<keyword evidence="8 9" id="KW-0804">Transcription</keyword>
<dbReference type="InterPro" id="IPR004665">
    <property type="entry name" value="Term_rho"/>
</dbReference>
<dbReference type="PANTHER" id="PTHR46425">
    <property type="entry name" value="TRANSCRIPTION TERMINATION FACTOR RHO"/>
    <property type="match status" value="1"/>
</dbReference>
<dbReference type="GO" id="GO:0003723">
    <property type="term" value="F:RNA binding"/>
    <property type="evidence" value="ECO:0007669"/>
    <property type="project" value="UniProtKB-UniRule"/>
</dbReference>
<evidence type="ECO:0000313" key="14">
    <source>
        <dbReference type="EMBL" id="WTP86014.1"/>
    </source>
</evidence>
<dbReference type="Pfam" id="PF07497">
    <property type="entry name" value="Rho_RNA_bind"/>
    <property type="match status" value="1"/>
</dbReference>
<evidence type="ECO:0000256" key="3">
    <source>
        <dbReference type="ARBA" id="ARBA00022801"/>
    </source>
</evidence>
<comment type="similarity">
    <text evidence="9 11">Belongs to the Rho family.</text>
</comment>
<dbReference type="Pfam" id="PF00006">
    <property type="entry name" value="ATP-synt_ab"/>
    <property type="match status" value="1"/>
</dbReference>
<feature type="compositionally biased region" description="Low complexity" evidence="12">
    <location>
        <begin position="151"/>
        <end position="166"/>
    </location>
</feature>
<dbReference type="Pfam" id="PF07498">
    <property type="entry name" value="Rho_N"/>
    <property type="match status" value="1"/>
</dbReference>
<dbReference type="InterPro" id="IPR011129">
    <property type="entry name" value="CSD"/>
</dbReference>
<feature type="domain" description="Rho RNA-BD" evidence="13">
    <location>
        <begin position="290"/>
        <end position="365"/>
    </location>
</feature>
<keyword evidence="6 9" id="KW-0694">RNA-binding</keyword>
<feature type="binding site" evidence="9">
    <location>
        <begin position="420"/>
        <end position="425"/>
    </location>
    <ligand>
        <name>ATP</name>
        <dbReference type="ChEBI" id="CHEBI:30616"/>
    </ligand>
</feature>
<evidence type="ECO:0000256" key="6">
    <source>
        <dbReference type="ARBA" id="ARBA00022884"/>
    </source>
</evidence>
<dbReference type="InterPro" id="IPR036269">
    <property type="entry name" value="Rho_N_sf"/>
</dbReference>
<dbReference type="PANTHER" id="PTHR46425:SF1">
    <property type="entry name" value="TRANSCRIPTION TERMINATION FACTOR RHO"/>
    <property type="match status" value="1"/>
</dbReference>
<dbReference type="InterPro" id="IPR011113">
    <property type="entry name" value="Rho_RNA-bd"/>
</dbReference>
<feature type="binding site" evidence="9">
    <location>
        <position position="451"/>
    </location>
    <ligand>
        <name>ATP</name>
        <dbReference type="ChEBI" id="CHEBI:30616"/>
    </ligand>
</feature>
<keyword evidence="4 9" id="KW-0347">Helicase</keyword>
<dbReference type="InterPro" id="IPR003593">
    <property type="entry name" value="AAA+_ATPase"/>
</dbReference>
<comment type="function">
    <text evidence="9">Facilitates transcription termination by a mechanism that involves Rho binding to the nascent RNA, activation of Rho's RNA-dependent ATPase activity, and release of the mRNA from the DNA template.</text>
</comment>
<dbReference type="CDD" id="cd04459">
    <property type="entry name" value="Rho_CSD"/>
    <property type="match status" value="1"/>
</dbReference>
<dbReference type="InterPro" id="IPR000194">
    <property type="entry name" value="ATPase_F1/V1/A1_a/bsu_nucl-bd"/>
</dbReference>
<dbReference type="HAMAP" id="MF_01884">
    <property type="entry name" value="Rho"/>
    <property type="match status" value="1"/>
</dbReference>
<dbReference type="GO" id="GO:0005524">
    <property type="term" value="F:ATP binding"/>
    <property type="evidence" value="ECO:0007669"/>
    <property type="project" value="UniProtKB-UniRule"/>
</dbReference>
<dbReference type="EMBL" id="CP108140">
    <property type="protein sequence ID" value="WTP86014.1"/>
    <property type="molecule type" value="Genomic_DNA"/>
</dbReference>
<comment type="subunit">
    <text evidence="9">Homohexamer. The homohexamer assembles into an open ring structure.</text>
</comment>
<protein>
    <recommendedName>
        <fullName evidence="9 10">Transcription termination factor Rho</fullName>
        <ecNumber evidence="9 10">3.6.4.-</ecNumber>
    </recommendedName>
    <alternativeName>
        <fullName evidence="9">ATP-dependent helicase Rho</fullName>
    </alternativeName>
</protein>
<keyword evidence="1 9" id="KW-0806">Transcription termination</keyword>
<feature type="region of interest" description="Disordered" evidence="12">
    <location>
        <begin position="1"/>
        <end position="38"/>
    </location>
</feature>
<evidence type="ECO:0000256" key="5">
    <source>
        <dbReference type="ARBA" id="ARBA00022840"/>
    </source>
</evidence>
<comment type="caution">
    <text evidence="9">Lacks conserved residue(s) required for the propagation of feature annotation.</text>
</comment>
<evidence type="ECO:0000256" key="9">
    <source>
        <dbReference type="HAMAP-Rule" id="MF_01884"/>
    </source>
</evidence>
<dbReference type="GO" id="GO:0008186">
    <property type="term" value="F:ATP-dependent activity, acting on RNA"/>
    <property type="evidence" value="ECO:0007669"/>
    <property type="project" value="UniProtKB-UniRule"/>
</dbReference>
<dbReference type="Gene3D" id="2.40.50.140">
    <property type="entry name" value="Nucleic acid-binding proteins"/>
    <property type="match status" value="1"/>
</dbReference>